<organism evidence="2 3">
    <name type="scientific">Streptomyces graminofaciens</name>
    <dbReference type="NCBI Taxonomy" id="68212"/>
    <lineage>
        <taxon>Bacteria</taxon>
        <taxon>Bacillati</taxon>
        <taxon>Actinomycetota</taxon>
        <taxon>Actinomycetes</taxon>
        <taxon>Kitasatosporales</taxon>
        <taxon>Streptomycetaceae</taxon>
        <taxon>Streptomyces</taxon>
    </lineage>
</organism>
<evidence type="ECO:0000313" key="3">
    <source>
        <dbReference type="Proteomes" id="UP001321542"/>
    </source>
</evidence>
<reference evidence="2 3" key="2">
    <citation type="journal article" date="2023" name="ChemBioChem">
        <title>Acyltransferase Domain Exchange between Two Independent Type I Polyketide Synthases in the Same Producer Strain of Macrolide Antibiotics.</title>
        <authorList>
            <person name="Kudo F."/>
            <person name="Kishikawa K."/>
            <person name="Tsuboi K."/>
            <person name="Kido T."/>
            <person name="Usui T."/>
            <person name="Hashimoto J."/>
            <person name="Shin-Ya K."/>
            <person name="Miyanaga A."/>
            <person name="Eguchi T."/>
        </authorList>
    </citation>
    <scope>NUCLEOTIDE SEQUENCE [LARGE SCALE GENOMIC DNA]</scope>
    <source>
        <strain evidence="2 3">A-8890</strain>
    </source>
</reference>
<evidence type="ECO:0008006" key="4">
    <source>
        <dbReference type="Google" id="ProtNLM"/>
    </source>
</evidence>
<sequence length="222" mass="24844">MTRRFRFSDPEEDTWHWFEVGDDGWALRQAGFDRAREIPYLPEWRPERADHTDGGASVAASQAQLSAVREQFGLFGVQLYEAVYGVLGEGPVEEPPGAVPVTEAVFERAWRTAMMDRHFSRYDTGPLPQGARVTGTVRALPWGAGRTGLVVDIGQTVGAFVDVLHLPHEAEDWPPVDTVTEFEVTTIRFYDWKPGERPGAQIRLRPTATPPPGEPWPRPGPR</sequence>
<gene>
    <name evidence="2" type="ORF">SGFS_030480</name>
</gene>
<proteinExistence type="predicted"/>
<protein>
    <recommendedName>
        <fullName evidence="4">S1 motif domain-containing protein</fullName>
    </recommendedName>
</protein>
<evidence type="ECO:0000256" key="1">
    <source>
        <dbReference type="SAM" id="MobiDB-lite"/>
    </source>
</evidence>
<reference evidence="2 3" key="1">
    <citation type="journal article" date="2010" name="ChemBioChem">
        <title>Cloning and characterization of the biosynthetic gene cluster of 16-membered macrolide antibiotic FD-891: involvement of a dual functional cytochrome P450 monooxygenase catalyzing epoxidation and hydroxylation.</title>
        <authorList>
            <person name="Kudo F."/>
            <person name="Motegi A."/>
            <person name="Mizoue K."/>
            <person name="Eguchi T."/>
        </authorList>
    </citation>
    <scope>NUCLEOTIDE SEQUENCE [LARGE SCALE GENOMIC DNA]</scope>
    <source>
        <strain evidence="2 3">A-8890</strain>
    </source>
</reference>
<dbReference type="EMBL" id="AP018448">
    <property type="protein sequence ID" value="BBC31754.1"/>
    <property type="molecule type" value="Genomic_DNA"/>
</dbReference>
<accession>A0ABN5VET7</accession>
<dbReference type="RefSeq" id="WP_286250553.1">
    <property type="nucleotide sequence ID" value="NZ_AP018448.1"/>
</dbReference>
<name>A0ABN5VET7_9ACTN</name>
<keyword evidence="3" id="KW-1185">Reference proteome</keyword>
<dbReference type="Proteomes" id="UP001321542">
    <property type="component" value="Chromosome"/>
</dbReference>
<evidence type="ECO:0000313" key="2">
    <source>
        <dbReference type="EMBL" id="BBC31754.1"/>
    </source>
</evidence>
<feature type="region of interest" description="Disordered" evidence="1">
    <location>
        <begin position="194"/>
        <end position="222"/>
    </location>
</feature>
<feature type="compositionally biased region" description="Pro residues" evidence="1">
    <location>
        <begin position="208"/>
        <end position="222"/>
    </location>
</feature>